<dbReference type="SUPFAM" id="SSF52833">
    <property type="entry name" value="Thioredoxin-like"/>
    <property type="match status" value="1"/>
</dbReference>
<dbReference type="EMBL" id="JACHWR010000002">
    <property type="protein sequence ID" value="MBB3042530.1"/>
    <property type="molecule type" value="Genomic_DNA"/>
</dbReference>
<dbReference type="AlphaFoldDB" id="A0A7W4Z2D6"/>
<dbReference type="GO" id="GO:0016491">
    <property type="term" value="F:oxidoreductase activity"/>
    <property type="evidence" value="ECO:0007669"/>
    <property type="project" value="InterPro"/>
</dbReference>
<dbReference type="Pfam" id="PF01323">
    <property type="entry name" value="DSBA"/>
    <property type="match status" value="1"/>
</dbReference>
<dbReference type="Proteomes" id="UP000589626">
    <property type="component" value="Unassembled WGS sequence"/>
</dbReference>
<gene>
    <name evidence="2" type="ORF">FHU40_002348</name>
</gene>
<comment type="caution">
    <text evidence="2">The sequence shown here is derived from an EMBL/GenBank/DDBJ whole genome shotgun (WGS) entry which is preliminary data.</text>
</comment>
<evidence type="ECO:0000313" key="2">
    <source>
        <dbReference type="EMBL" id="MBB3042530.1"/>
    </source>
</evidence>
<feature type="domain" description="DSBA-like thioredoxin" evidence="1">
    <location>
        <begin position="5"/>
        <end position="129"/>
    </location>
</feature>
<dbReference type="InterPro" id="IPR036249">
    <property type="entry name" value="Thioredoxin-like_sf"/>
</dbReference>
<reference evidence="2 3" key="1">
    <citation type="submission" date="2020-08" db="EMBL/GenBank/DDBJ databases">
        <title>Sequencing the genomes of 1000 actinobacteria strains.</title>
        <authorList>
            <person name="Klenk H.-P."/>
        </authorList>
    </citation>
    <scope>NUCLEOTIDE SEQUENCE [LARGE SCALE GENOMIC DNA]</scope>
    <source>
        <strain evidence="2 3">DSM 105498</strain>
    </source>
</reference>
<dbReference type="InterPro" id="IPR001853">
    <property type="entry name" value="DSBA-like_thioredoxin_dom"/>
</dbReference>
<name>A0A7W4Z2D6_9ACTN</name>
<keyword evidence="2" id="KW-0413">Isomerase</keyword>
<proteinExistence type="predicted"/>
<accession>A0A7W4Z2D6</accession>
<evidence type="ECO:0000259" key="1">
    <source>
        <dbReference type="Pfam" id="PF01323"/>
    </source>
</evidence>
<dbReference type="RefSeq" id="WP_183592488.1">
    <property type="nucleotide sequence ID" value="NZ_JACHWR010000002.1"/>
</dbReference>
<keyword evidence="3" id="KW-1185">Reference proteome</keyword>
<dbReference type="Gene3D" id="3.40.30.10">
    <property type="entry name" value="Glutaredoxin"/>
    <property type="match status" value="1"/>
</dbReference>
<sequence length="216" mass="23220">MSAIAYADFSCPMCYLASLRVDRLRATGRATPDWRAIEHRPRLPLTGLRLGPAAHRLRDRELAAVARLAESGEELPSGSPALLPHTGAAVVAYAEAVGAGVADQVRSLLFRAYWLEGDDIGDPEVLRHLLPPAFATGRATGDPVRDFGYAVTSQRGPVTTAAYRRIRDWQCDWLALGAPLALTLTTDDLTTDDLTTGAAALAALRTSPMEELRDAS</sequence>
<organism evidence="2 3">
    <name type="scientific">Nocardioides soli</name>
    <dbReference type="NCBI Taxonomy" id="1036020"/>
    <lineage>
        <taxon>Bacteria</taxon>
        <taxon>Bacillati</taxon>
        <taxon>Actinomycetota</taxon>
        <taxon>Actinomycetes</taxon>
        <taxon>Propionibacteriales</taxon>
        <taxon>Nocardioidaceae</taxon>
        <taxon>Nocardioides</taxon>
    </lineage>
</organism>
<evidence type="ECO:0000313" key="3">
    <source>
        <dbReference type="Proteomes" id="UP000589626"/>
    </source>
</evidence>
<dbReference type="GO" id="GO:0016853">
    <property type="term" value="F:isomerase activity"/>
    <property type="evidence" value="ECO:0007669"/>
    <property type="project" value="UniProtKB-KW"/>
</dbReference>
<protein>
    <submittedName>
        <fullName evidence="2">2-hydroxychromene-2-carboxylate isomerase</fullName>
    </submittedName>
</protein>